<dbReference type="CDD" id="cd07938">
    <property type="entry name" value="DRE_TIM_HMGL"/>
    <property type="match status" value="1"/>
</dbReference>
<dbReference type="PROSITE" id="PS01062">
    <property type="entry name" value="HMG_COA_LYASE"/>
    <property type="match status" value="1"/>
</dbReference>
<dbReference type="OrthoDB" id="9784013at2"/>
<name>A0A1I5ZWA1_9GAMM</name>
<gene>
    <name evidence="7" type="ORF">SAMN05216578_101357</name>
</gene>
<dbReference type="NCBIfam" id="NF004283">
    <property type="entry name" value="PRK05692.1"/>
    <property type="match status" value="1"/>
</dbReference>
<protein>
    <recommendedName>
        <fullName evidence="3">hydroxymethylglutaryl-CoA lyase</fullName>
        <ecNumber evidence="3">4.1.3.4</ecNumber>
    </recommendedName>
</protein>
<dbReference type="EC" id="4.1.3.4" evidence="3"/>
<comment type="pathway">
    <text evidence="1">Metabolic intermediate metabolism; (S)-3-hydroxy-3-methylglutaryl-CoA degradation; acetoacetate from (S)-3-hydroxy-3-methylglutaryl-CoA: step 1/1.</text>
</comment>
<comment type="catalytic activity">
    <reaction evidence="6">
        <text>(3S)-3-hydroxy-3-methylglutaryl-CoA = acetoacetate + acetyl-CoA</text>
        <dbReference type="Rhea" id="RHEA:24404"/>
        <dbReference type="ChEBI" id="CHEBI:13705"/>
        <dbReference type="ChEBI" id="CHEBI:43074"/>
        <dbReference type="ChEBI" id="CHEBI:57288"/>
        <dbReference type="EC" id="4.1.3.4"/>
    </reaction>
</comment>
<evidence type="ECO:0000256" key="3">
    <source>
        <dbReference type="ARBA" id="ARBA00012910"/>
    </source>
</evidence>
<dbReference type="PANTHER" id="PTHR42738:SF7">
    <property type="entry name" value="HYDROXYMETHYLGLUTARYL-COA LYASE"/>
    <property type="match status" value="1"/>
</dbReference>
<evidence type="ECO:0000256" key="4">
    <source>
        <dbReference type="ARBA" id="ARBA00022723"/>
    </source>
</evidence>
<evidence type="ECO:0000313" key="7">
    <source>
        <dbReference type="EMBL" id="SFQ60557.1"/>
    </source>
</evidence>
<dbReference type="Gene3D" id="3.20.20.70">
    <property type="entry name" value="Aldolase class I"/>
    <property type="match status" value="1"/>
</dbReference>
<comment type="similarity">
    <text evidence="2">Belongs to the HMG-CoA lyase family.</text>
</comment>
<dbReference type="GO" id="GO:0006552">
    <property type="term" value="P:L-leucine catabolic process"/>
    <property type="evidence" value="ECO:0007669"/>
    <property type="project" value="TreeGrafter"/>
</dbReference>
<dbReference type="PROSITE" id="PS50991">
    <property type="entry name" value="PYR_CT"/>
    <property type="match status" value="1"/>
</dbReference>
<dbReference type="InterPro" id="IPR000138">
    <property type="entry name" value="HMG_CoA_lyase_AS"/>
</dbReference>
<dbReference type="EMBL" id="FOYD01000001">
    <property type="protein sequence ID" value="SFQ60557.1"/>
    <property type="molecule type" value="Genomic_DNA"/>
</dbReference>
<dbReference type="Proteomes" id="UP000242815">
    <property type="component" value="Unassembled WGS sequence"/>
</dbReference>
<dbReference type="STRING" id="1002526.SAMN05216578_101357"/>
<dbReference type="InterPro" id="IPR013785">
    <property type="entry name" value="Aldolase_TIM"/>
</dbReference>
<dbReference type="UniPathway" id="UPA00896">
    <property type="reaction ID" value="UER00863"/>
</dbReference>
<dbReference type="GO" id="GO:0004419">
    <property type="term" value="F:hydroxymethylglutaryl-CoA lyase activity"/>
    <property type="evidence" value="ECO:0007669"/>
    <property type="project" value="UniProtKB-EC"/>
</dbReference>
<evidence type="ECO:0000256" key="5">
    <source>
        <dbReference type="ARBA" id="ARBA00023239"/>
    </source>
</evidence>
<dbReference type="FunFam" id="3.20.20.70:FF:000201">
    <property type="entry name" value="Hydroxymethylglutaryl-CoA lyase"/>
    <property type="match status" value="1"/>
</dbReference>
<dbReference type="Pfam" id="PF00682">
    <property type="entry name" value="HMGL-like"/>
    <property type="match status" value="1"/>
</dbReference>
<dbReference type="InterPro" id="IPR000891">
    <property type="entry name" value="PYR_CT"/>
</dbReference>
<dbReference type="RefSeq" id="WP_090536368.1">
    <property type="nucleotide sequence ID" value="NZ_FOYD01000001.1"/>
</dbReference>
<dbReference type="AlphaFoldDB" id="A0A1I5ZWA1"/>
<keyword evidence="5 7" id="KW-0456">Lyase</keyword>
<organism evidence="7 8">
    <name type="scientific">Halopseudomonas formosensis</name>
    <dbReference type="NCBI Taxonomy" id="1002526"/>
    <lineage>
        <taxon>Bacteria</taxon>
        <taxon>Pseudomonadati</taxon>
        <taxon>Pseudomonadota</taxon>
        <taxon>Gammaproteobacteria</taxon>
        <taxon>Pseudomonadales</taxon>
        <taxon>Pseudomonadaceae</taxon>
        <taxon>Halopseudomonas</taxon>
    </lineage>
</organism>
<dbReference type="PANTHER" id="PTHR42738">
    <property type="entry name" value="HYDROXYMETHYLGLUTARYL-COA LYASE"/>
    <property type="match status" value="1"/>
</dbReference>
<sequence>MPLPRQVRLVEVGPRDGLQNEATPVSVAQRIELVDRLSATGLSHIEAGAFVSPRWVPQMADSAAVLAGIRRRPGVRYGVLTPNLQGLEAALTAGADEVAVFASASEGFSQRNINCSISESLQRFAPVLELASERGVAVRGYVSCVLGCPYDGAVAPEQVAAVAADLQAMGCYEISLGDTIGVGVPSATRRLIEVVGERVPRNRLAGHFHDTYGQALVNIHAALLEGVSVFDSSVAGLGGCPYAQGASGNVASEDVLYMLDGMGISTGVDLRSLVAVGHWICQQLGRENGSRVGRAMGKQ</sequence>
<dbReference type="InterPro" id="IPR043594">
    <property type="entry name" value="HMGL"/>
</dbReference>
<accession>A0A1I5ZWA1</accession>
<reference evidence="7 8" key="1">
    <citation type="submission" date="2016-10" db="EMBL/GenBank/DDBJ databases">
        <authorList>
            <person name="de Groot N.N."/>
        </authorList>
    </citation>
    <scope>NUCLEOTIDE SEQUENCE [LARGE SCALE GENOMIC DNA]</scope>
    <source>
        <strain evidence="7 8">JCM 18415</strain>
    </source>
</reference>
<dbReference type="GO" id="GO:0046951">
    <property type="term" value="P:ketone body biosynthetic process"/>
    <property type="evidence" value="ECO:0007669"/>
    <property type="project" value="TreeGrafter"/>
</dbReference>
<evidence type="ECO:0000256" key="1">
    <source>
        <dbReference type="ARBA" id="ARBA00005143"/>
    </source>
</evidence>
<keyword evidence="4" id="KW-0479">Metal-binding</keyword>
<proteinExistence type="inferred from homology"/>
<dbReference type="SUPFAM" id="SSF51569">
    <property type="entry name" value="Aldolase"/>
    <property type="match status" value="1"/>
</dbReference>
<evidence type="ECO:0000256" key="6">
    <source>
        <dbReference type="ARBA" id="ARBA00049877"/>
    </source>
</evidence>
<dbReference type="GO" id="GO:0046872">
    <property type="term" value="F:metal ion binding"/>
    <property type="evidence" value="ECO:0007669"/>
    <property type="project" value="UniProtKB-KW"/>
</dbReference>
<evidence type="ECO:0000256" key="2">
    <source>
        <dbReference type="ARBA" id="ARBA00009405"/>
    </source>
</evidence>
<evidence type="ECO:0000313" key="8">
    <source>
        <dbReference type="Proteomes" id="UP000242815"/>
    </source>
</evidence>